<sequence>MGSVRHPFHVTSGHWLRGKEWSYTGKGTCLQIRRGKRTIFYVRIIKWNSIFV</sequence>
<reference evidence="1 2" key="1">
    <citation type="submission" date="2019-12" db="EMBL/GenBank/DDBJ databases">
        <authorList>
            <person name="Scholz U."/>
            <person name="Mascher M."/>
            <person name="Fiebig A."/>
        </authorList>
    </citation>
    <scope>NUCLEOTIDE SEQUENCE</scope>
</reference>
<protein>
    <submittedName>
        <fullName evidence="1">Uncharacterized protein</fullName>
    </submittedName>
</protein>
<accession>A0A7I8IJE4</accession>
<dbReference type="AlphaFoldDB" id="A0A7I8IJE4"/>
<name>A0A7I8IJE4_SPIIN</name>
<dbReference type="EMBL" id="LR743590">
    <property type="protein sequence ID" value="CAA2617389.1"/>
    <property type="molecule type" value="Genomic_DNA"/>
</dbReference>
<organism evidence="1">
    <name type="scientific">Spirodela intermedia</name>
    <name type="common">Intermediate duckweed</name>
    <dbReference type="NCBI Taxonomy" id="51605"/>
    <lineage>
        <taxon>Eukaryota</taxon>
        <taxon>Viridiplantae</taxon>
        <taxon>Streptophyta</taxon>
        <taxon>Embryophyta</taxon>
        <taxon>Tracheophyta</taxon>
        <taxon>Spermatophyta</taxon>
        <taxon>Magnoliopsida</taxon>
        <taxon>Liliopsida</taxon>
        <taxon>Araceae</taxon>
        <taxon>Lemnoideae</taxon>
        <taxon>Spirodela</taxon>
    </lineage>
</organism>
<evidence type="ECO:0000313" key="2">
    <source>
        <dbReference type="Proteomes" id="UP001189122"/>
    </source>
</evidence>
<keyword evidence="2" id="KW-1185">Reference proteome</keyword>
<evidence type="ECO:0000313" key="1">
    <source>
        <dbReference type="EMBL" id="CAA2617389.1"/>
    </source>
</evidence>
<proteinExistence type="predicted"/>
<dbReference type="EMBL" id="CACRZD030000003">
    <property type="protein sequence ID" value="CAA6657085.1"/>
    <property type="molecule type" value="Genomic_DNA"/>
</dbReference>
<dbReference type="Proteomes" id="UP001189122">
    <property type="component" value="Unassembled WGS sequence"/>
</dbReference>
<gene>
    <name evidence="1" type="ORF">SI7747_03003555</name>
</gene>